<evidence type="ECO:0008006" key="4">
    <source>
        <dbReference type="Google" id="ProtNLM"/>
    </source>
</evidence>
<proteinExistence type="predicted"/>
<dbReference type="InterPro" id="IPR010261">
    <property type="entry name" value="Tir_chaperone"/>
</dbReference>
<accession>A0A081NMW1</accession>
<dbReference type="eggNOG" id="ENOG50301NE">
    <property type="taxonomic scope" value="Bacteria"/>
</dbReference>
<dbReference type="STRING" id="1137799.GZ78_07935"/>
<dbReference type="Proteomes" id="UP000028073">
    <property type="component" value="Unassembled WGS sequence"/>
</dbReference>
<dbReference type="Gene3D" id="3.30.1460.10">
    <property type="match status" value="1"/>
</dbReference>
<evidence type="ECO:0000313" key="2">
    <source>
        <dbReference type="EMBL" id="KEQ19784.1"/>
    </source>
</evidence>
<feature type="region of interest" description="Disordered" evidence="1">
    <location>
        <begin position="169"/>
        <end position="199"/>
    </location>
</feature>
<name>A0A081NMW1_9GAMM</name>
<dbReference type="AlphaFoldDB" id="A0A081NMW1"/>
<dbReference type="GO" id="GO:0030254">
    <property type="term" value="P:protein secretion by the type III secretion system"/>
    <property type="evidence" value="ECO:0007669"/>
    <property type="project" value="InterPro"/>
</dbReference>
<evidence type="ECO:0000256" key="1">
    <source>
        <dbReference type="SAM" id="MobiDB-lite"/>
    </source>
</evidence>
<dbReference type="CDD" id="cd16364">
    <property type="entry name" value="T3SC_I-like"/>
    <property type="match status" value="1"/>
</dbReference>
<comment type="caution">
    <text evidence="2">The sequence shown here is derived from an EMBL/GenBank/DDBJ whole genome shotgun (WGS) entry which is preliminary data.</text>
</comment>
<dbReference type="Pfam" id="PF05932">
    <property type="entry name" value="CesT"/>
    <property type="match status" value="1"/>
</dbReference>
<evidence type="ECO:0000313" key="3">
    <source>
        <dbReference type="Proteomes" id="UP000028073"/>
    </source>
</evidence>
<sequence length="199" mass="22234">MFRILQRNPKERYILKVSSHYFSFLLSTIGGYDRMSYKQNVEENLQHFAESIGLGELSLNEHDACGLCFDDTLIVNMEYLEEDEALVFVSSVKPMDAHDDAKTSLYEKLLSLNLQHHSMQGAFNALNHDKSEVLLIRSMLASSDYGNFESTLEKFVNTLEWVISEVDNTESDGTAAPKESGPKTPPTAPGGPGDMGMMV</sequence>
<dbReference type="EMBL" id="JOKH01000001">
    <property type="protein sequence ID" value="KEQ19784.1"/>
    <property type="molecule type" value="Genomic_DNA"/>
</dbReference>
<dbReference type="SUPFAM" id="SSF69635">
    <property type="entry name" value="Type III secretory system chaperone-like"/>
    <property type="match status" value="1"/>
</dbReference>
<protein>
    <recommendedName>
        <fullName evidence="4">Type III secretion system chaperone</fullName>
    </recommendedName>
</protein>
<organism evidence="2 3">
    <name type="scientific">Endozoicomonas numazuensis</name>
    <dbReference type="NCBI Taxonomy" id="1137799"/>
    <lineage>
        <taxon>Bacteria</taxon>
        <taxon>Pseudomonadati</taxon>
        <taxon>Pseudomonadota</taxon>
        <taxon>Gammaproteobacteria</taxon>
        <taxon>Oceanospirillales</taxon>
        <taxon>Endozoicomonadaceae</taxon>
        <taxon>Endozoicomonas</taxon>
    </lineage>
</organism>
<gene>
    <name evidence="2" type="ORF">GZ78_07935</name>
</gene>
<keyword evidence="3" id="KW-1185">Reference proteome</keyword>
<feature type="compositionally biased region" description="Gly residues" evidence="1">
    <location>
        <begin position="190"/>
        <end position="199"/>
    </location>
</feature>
<reference evidence="2 3" key="1">
    <citation type="submission" date="2014-06" db="EMBL/GenBank/DDBJ databases">
        <title>Whole Genome Sequences of Three Symbiotic Endozoicomonas Bacteria.</title>
        <authorList>
            <person name="Neave M.J."/>
            <person name="Apprill A."/>
            <person name="Voolstra C.R."/>
        </authorList>
    </citation>
    <scope>NUCLEOTIDE SEQUENCE [LARGE SCALE GENOMIC DNA]</scope>
    <source>
        <strain evidence="2 3">DSM 25634</strain>
    </source>
</reference>